<reference evidence="6" key="1">
    <citation type="journal article" date="2020" name="Appl. Environ. Microbiol.">
        <title>Medium-Chain Fatty Acid Synthesis by 'Candidatus Weimeria bifida' gen. nov., sp. nov., and 'Candidatus Pseudoramibacter fermentans' sp. nov.</title>
        <authorList>
            <person name="Scarborough M.J."/>
            <person name="Myers K.S."/>
            <person name="Donohue T.J."/>
            <person name="Noguera D.R."/>
        </authorList>
    </citation>
    <scope>NUCLEOTIDE SEQUENCE</scope>
    <source>
        <strain evidence="6">EUB1.1</strain>
    </source>
</reference>
<dbReference type="GO" id="GO:0016646">
    <property type="term" value="F:oxidoreductase activity, acting on the CH-NH group of donors, NAD or NADP as acceptor"/>
    <property type="evidence" value="ECO:0007669"/>
    <property type="project" value="UniProtKB-ARBA"/>
</dbReference>
<comment type="caution">
    <text evidence="6">The sequence shown here is derived from an EMBL/GenBank/DDBJ whole genome shotgun (WGS) entry which is preliminary data.</text>
</comment>
<keyword evidence="2" id="KW-0285">Flavoprotein</keyword>
<dbReference type="InterPro" id="IPR012349">
    <property type="entry name" value="Split_barrel_FMN-bd"/>
</dbReference>
<gene>
    <name evidence="6" type="ORF">FRC53_00555</name>
</gene>
<organism evidence="6 7">
    <name type="scientific">Candidatus Pseudoramibacter fermentans</name>
    <dbReference type="NCBI Taxonomy" id="2594427"/>
    <lineage>
        <taxon>Bacteria</taxon>
        <taxon>Bacillati</taxon>
        <taxon>Bacillota</taxon>
        <taxon>Clostridia</taxon>
        <taxon>Eubacteriales</taxon>
        <taxon>Eubacteriaceae</taxon>
        <taxon>Pseudoramibacter</taxon>
    </lineage>
</organism>
<evidence type="ECO:0000256" key="1">
    <source>
        <dbReference type="ARBA" id="ARBA00001917"/>
    </source>
</evidence>
<evidence type="ECO:0000256" key="3">
    <source>
        <dbReference type="ARBA" id="ARBA00038054"/>
    </source>
</evidence>
<feature type="compositionally biased region" description="Basic residues" evidence="4">
    <location>
        <begin position="230"/>
        <end position="248"/>
    </location>
</feature>
<feature type="compositionally biased region" description="Basic residues" evidence="4">
    <location>
        <begin position="211"/>
        <end position="220"/>
    </location>
</feature>
<dbReference type="InterPro" id="IPR052174">
    <property type="entry name" value="Flavoredoxin"/>
</dbReference>
<dbReference type="GO" id="GO:0010181">
    <property type="term" value="F:FMN binding"/>
    <property type="evidence" value="ECO:0007669"/>
    <property type="project" value="InterPro"/>
</dbReference>
<dbReference type="PANTHER" id="PTHR43567">
    <property type="entry name" value="FLAVOREDOXIN-RELATED-RELATED"/>
    <property type="match status" value="1"/>
</dbReference>
<evidence type="ECO:0000313" key="6">
    <source>
        <dbReference type="EMBL" id="MQM71934.1"/>
    </source>
</evidence>
<comment type="cofactor">
    <cofactor evidence="1">
        <name>FMN</name>
        <dbReference type="ChEBI" id="CHEBI:58210"/>
    </cofactor>
</comment>
<dbReference type="SUPFAM" id="SSF50475">
    <property type="entry name" value="FMN-binding split barrel"/>
    <property type="match status" value="1"/>
</dbReference>
<sequence length="248" mass="27112">MAREYWKPANLLYPIPAVLVSAVDAAGRPNVMTAAWAGTVCSDPVMVSVSIRKSRYTHELISRSGEFVISLTTERLARAADYCGVKSGRDVDKFAAMHLHPSPSRKVAAPGIAESPVCLECRVTQVLELGSHDMFVAEVVSTDVDPQYLDERGRFDLDRAHLIAYSHGGYFALGGCLGRFGYSVRKAKPQSKKGGRSRAHSAAAAKDQSRPSRRPHHHNSGTKAKGGKGAARKKHPGKVRRRKRTYPH</sequence>
<dbReference type="Gene3D" id="2.30.110.10">
    <property type="entry name" value="Electron Transport, Fmn-binding Protein, Chain A"/>
    <property type="match status" value="1"/>
</dbReference>
<dbReference type="AlphaFoldDB" id="A0A6L5GP24"/>
<dbReference type="Proteomes" id="UP000473648">
    <property type="component" value="Unassembled WGS sequence"/>
</dbReference>
<evidence type="ECO:0000313" key="7">
    <source>
        <dbReference type="Proteomes" id="UP000473648"/>
    </source>
</evidence>
<dbReference type="Pfam" id="PF01613">
    <property type="entry name" value="Flavin_Reduct"/>
    <property type="match status" value="1"/>
</dbReference>
<keyword evidence="7" id="KW-1185">Reference proteome</keyword>
<dbReference type="EMBL" id="VOGB01000003">
    <property type="protein sequence ID" value="MQM71934.1"/>
    <property type="molecule type" value="Genomic_DNA"/>
</dbReference>
<feature type="compositionally biased region" description="Basic residues" evidence="4">
    <location>
        <begin position="188"/>
        <end position="199"/>
    </location>
</feature>
<feature type="domain" description="Flavin reductase like" evidence="5">
    <location>
        <begin position="12"/>
        <end position="157"/>
    </location>
</feature>
<proteinExistence type="inferred from homology"/>
<protein>
    <submittedName>
        <fullName evidence="6">Flavin reductase family protein</fullName>
    </submittedName>
</protein>
<feature type="region of interest" description="Disordered" evidence="4">
    <location>
        <begin position="188"/>
        <end position="248"/>
    </location>
</feature>
<dbReference type="InterPro" id="IPR002563">
    <property type="entry name" value="Flavin_Rdtase-like_dom"/>
</dbReference>
<evidence type="ECO:0000256" key="2">
    <source>
        <dbReference type="ARBA" id="ARBA00022630"/>
    </source>
</evidence>
<evidence type="ECO:0000259" key="5">
    <source>
        <dbReference type="SMART" id="SM00903"/>
    </source>
</evidence>
<name>A0A6L5GP24_9FIRM</name>
<evidence type="ECO:0000256" key="4">
    <source>
        <dbReference type="SAM" id="MobiDB-lite"/>
    </source>
</evidence>
<dbReference type="PANTHER" id="PTHR43567:SF1">
    <property type="entry name" value="FLAVOREDOXIN"/>
    <property type="match status" value="1"/>
</dbReference>
<accession>A0A6L5GP24</accession>
<dbReference type="SMART" id="SM00903">
    <property type="entry name" value="Flavin_Reduct"/>
    <property type="match status" value="1"/>
</dbReference>
<comment type="similarity">
    <text evidence="3">Belongs to the flavoredoxin family.</text>
</comment>